<accession>A0ABW0T2E0</accession>
<protein>
    <submittedName>
        <fullName evidence="1">Uncharacterized protein</fullName>
    </submittedName>
</protein>
<evidence type="ECO:0000313" key="2">
    <source>
        <dbReference type="Proteomes" id="UP001596111"/>
    </source>
</evidence>
<keyword evidence="2" id="KW-1185">Reference proteome</keyword>
<proteinExistence type="predicted"/>
<dbReference type="Proteomes" id="UP001596111">
    <property type="component" value="Unassembled WGS sequence"/>
</dbReference>
<sequence length="240" mass="25727">MAGWSRYSERGEPAPFIHIRLESDMAFQCKACDEVVEATTKPASCPACEQRFKGWKTVVTRSATKARDTSDAPEWDNAATVALTTANLVTAQTMDTLGGHHGFPSAACLKALYAAVNVPKGGKASNSIYFNAFAATYDNDTAKINKVDLATNTPYVINNTASQCAERGLWKSIGTSLAGKTLLGIGQDTRPCLACCARFSALAASKNITIMIYFEKKYDALPGNTWLLFPPTVGTAGYTT</sequence>
<reference evidence="2" key="1">
    <citation type="journal article" date="2019" name="Int. J. Syst. Evol. Microbiol.">
        <title>The Global Catalogue of Microorganisms (GCM) 10K type strain sequencing project: providing services to taxonomists for standard genome sequencing and annotation.</title>
        <authorList>
            <consortium name="The Broad Institute Genomics Platform"/>
            <consortium name="The Broad Institute Genome Sequencing Center for Infectious Disease"/>
            <person name="Wu L."/>
            <person name="Ma J."/>
        </authorList>
    </citation>
    <scope>NUCLEOTIDE SEQUENCE [LARGE SCALE GENOMIC DNA]</scope>
    <source>
        <strain evidence="2">CGMCC 1.13587</strain>
    </source>
</reference>
<dbReference type="EMBL" id="JBHSNG010000034">
    <property type="protein sequence ID" value="MFC5583133.1"/>
    <property type="molecule type" value="Genomic_DNA"/>
</dbReference>
<gene>
    <name evidence="1" type="ORF">ACFPPB_18625</name>
</gene>
<organism evidence="1 2">
    <name type="scientific">Rhodanobacter terrae</name>
    <dbReference type="NCBI Taxonomy" id="418647"/>
    <lineage>
        <taxon>Bacteria</taxon>
        <taxon>Pseudomonadati</taxon>
        <taxon>Pseudomonadota</taxon>
        <taxon>Gammaproteobacteria</taxon>
        <taxon>Lysobacterales</taxon>
        <taxon>Rhodanobacteraceae</taxon>
        <taxon>Rhodanobacter</taxon>
    </lineage>
</organism>
<dbReference type="RefSeq" id="WP_377329875.1">
    <property type="nucleotide sequence ID" value="NZ_JBHSNG010000034.1"/>
</dbReference>
<comment type="caution">
    <text evidence="1">The sequence shown here is derived from an EMBL/GenBank/DDBJ whole genome shotgun (WGS) entry which is preliminary data.</text>
</comment>
<name>A0ABW0T2E0_9GAMM</name>
<evidence type="ECO:0000313" key="1">
    <source>
        <dbReference type="EMBL" id="MFC5583133.1"/>
    </source>
</evidence>